<evidence type="ECO:0000256" key="1">
    <source>
        <dbReference type="ARBA" id="ARBA00004651"/>
    </source>
</evidence>
<evidence type="ECO:0000256" key="4">
    <source>
        <dbReference type="ARBA" id="ARBA00022989"/>
    </source>
</evidence>
<keyword evidence="8" id="KW-1185">Reference proteome</keyword>
<dbReference type="InterPro" id="IPR001851">
    <property type="entry name" value="ABC_transp_permease"/>
</dbReference>
<feature type="transmembrane region" description="Helical" evidence="6">
    <location>
        <begin position="7"/>
        <end position="26"/>
    </location>
</feature>
<feature type="transmembrane region" description="Helical" evidence="6">
    <location>
        <begin position="38"/>
        <end position="71"/>
    </location>
</feature>
<dbReference type="CDD" id="cd06581">
    <property type="entry name" value="TM_PBP1_LivM_like"/>
    <property type="match status" value="1"/>
</dbReference>
<name>A0ABV9Q9P5_9BACL</name>
<dbReference type="PANTHER" id="PTHR30482">
    <property type="entry name" value="HIGH-AFFINITY BRANCHED-CHAIN AMINO ACID TRANSPORT SYSTEM PERMEASE"/>
    <property type="match status" value="1"/>
</dbReference>
<comment type="caution">
    <text evidence="7">The sequence shown here is derived from an EMBL/GenBank/DDBJ whole genome shotgun (WGS) entry which is preliminary data.</text>
</comment>
<dbReference type="PANTHER" id="PTHR30482:SF10">
    <property type="entry name" value="HIGH-AFFINITY BRANCHED-CHAIN AMINO ACID TRANSPORT PROTEIN BRAE"/>
    <property type="match status" value="1"/>
</dbReference>
<proteinExistence type="predicted"/>
<dbReference type="Proteomes" id="UP001596002">
    <property type="component" value="Unassembled WGS sequence"/>
</dbReference>
<keyword evidence="4 6" id="KW-1133">Transmembrane helix</keyword>
<evidence type="ECO:0000256" key="6">
    <source>
        <dbReference type="SAM" id="Phobius"/>
    </source>
</evidence>
<keyword evidence="2" id="KW-1003">Cell membrane</keyword>
<evidence type="ECO:0000256" key="3">
    <source>
        <dbReference type="ARBA" id="ARBA00022692"/>
    </source>
</evidence>
<dbReference type="EMBL" id="JBHSHC010000128">
    <property type="protein sequence ID" value="MFC4769355.1"/>
    <property type="molecule type" value="Genomic_DNA"/>
</dbReference>
<protein>
    <submittedName>
        <fullName evidence="7">Branched-chain amino acid ABC transporter permease</fullName>
    </submittedName>
</protein>
<sequence length="313" mass="34086">MRNNTKLVNLVALVGLAILSFLLPLVSNNYWMDVATMALFYIVLALGLNIVVGYAGLLDLGYSAFFAVGAYTTGILMTEYKVSFWIAFLLAGVLAGLVGLIIGAPTLRLRSDYLAIVTLGFGEIIRISAKNLEITGSASGIFGIPRPQIFGYTLSNITDFYYAMLLLAILTLFAVYRLGQSRIGRAWQYIREDEDAAEALGINRVRMKLLAYAIGAVFGGLAGSLFAVKMSAIAPESFNFMQSVMILLAIVLGGLGRLPGVVLGAVLVIILPEAMRNFSDWRFLLFGLALILMMLFRPQGLWSARKDVLAEEN</sequence>
<evidence type="ECO:0000256" key="5">
    <source>
        <dbReference type="ARBA" id="ARBA00023136"/>
    </source>
</evidence>
<dbReference type="InterPro" id="IPR043428">
    <property type="entry name" value="LivM-like"/>
</dbReference>
<dbReference type="RefSeq" id="WP_380027775.1">
    <property type="nucleotide sequence ID" value="NZ_JBHSHC010000128.1"/>
</dbReference>
<keyword evidence="3 6" id="KW-0812">Transmembrane</keyword>
<organism evidence="7 8">
    <name type="scientific">Effusibacillus consociatus</name>
    <dbReference type="NCBI Taxonomy" id="1117041"/>
    <lineage>
        <taxon>Bacteria</taxon>
        <taxon>Bacillati</taxon>
        <taxon>Bacillota</taxon>
        <taxon>Bacilli</taxon>
        <taxon>Bacillales</taxon>
        <taxon>Alicyclobacillaceae</taxon>
        <taxon>Effusibacillus</taxon>
    </lineage>
</organism>
<accession>A0ABV9Q9P5</accession>
<feature type="transmembrane region" description="Helical" evidence="6">
    <location>
        <begin position="209"/>
        <end position="228"/>
    </location>
</feature>
<evidence type="ECO:0000313" key="8">
    <source>
        <dbReference type="Proteomes" id="UP001596002"/>
    </source>
</evidence>
<feature type="transmembrane region" description="Helical" evidence="6">
    <location>
        <begin position="160"/>
        <end position="179"/>
    </location>
</feature>
<keyword evidence="5 6" id="KW-0472">Membrane</keyword>
<feature type="transmembrane region" description="Helical" evidence="6">
    <location>
        <begin position="83"/>
        <end position="104"/>
    </location>
</feature>
<feature type="transmembrane region" description="Helical" evidence="6">
    <location>
        <begin position="283"/>
        <end position="302"/>
    </location>
</feature>
<dbReference type="Pfam" id="PF02653">
    <property type="entry name" value="BPD_transp_2"/>
    <property type="match status" value="1"/>
</dbReference>
<evidence type="ECO:0000313" key="7">
    <source>
        <dbReference type="EMBL" id="MFC4769355.1"/>
    </source>
</evidence>
<reference evidence="8" key="1">
    <citation type="journal article" date="2019" name="Int. J. Syst. Evol. Microbiol.">
        <title>The Global Catalogue of Microorganisms (GCM) 10K type strain sequencing project: providing services to taxonomists for standard genome sequencing and annotation.</title>
        <authorList>
            <consortium name="The Broad Institute Genomics Platform"/>
            <consortium name="The Broad Institute Genome Sequencing Center for Infectious Disease"/>
            <person name="Wu L."/>
            <person name="Ma J."/>
        </authorList>
    </citation>
    <scope>NUCLEOTIDE SEQUENCE [LARGE SCALE GENOMIC DNA]</scope>
    <source>
        <strain evidence="8">WYCCWR 12678</strain>
    </source>
</reference>
<comment type="subcellular location">
    <subcellularLocation>
        <location evidence="1">Cell membrane</location>
        <topology evidence="1">Multi-pass membrane protein</topology>
    </subcellularLocation>
</comment>
<gene>
    <name evidence="7" type="ORF">ACFO8Q_18665</name>
</gene>
<feature type="transmembrane region" description="Helical" evidence="6">
    <location>
        <begin position="240"/>
        <end position="271"/>
    </location>
</feature>
<evidence type="ECO:0000256" key="2">
    <source>
        <dbReference type="ARBA" id="ARBA00022475"/>
    </source>
</evidence>